<dbReference type="HOGENOM" id="CLU_000422_4_0_2"/>
<dbReference type="OrthoDB" id="23466at2157"/>
<dbReference type="eggNOG" id="arCOG01491">
    <property type="taxonomic scope" value="Archaea"/>
</dbReference>
<dbReference type="PANTHER" id="PTHR43105">
    <property type="entry name" value="RESPIRATORY NITRATE REDUCTASE"/>
    <property type="match status" value="1"/>
</dbReference>
<dbReference type="InterPro" id="IPR006657">
    <property type="entry name" value="MoPterin_dinucl-bd_dom"/>
</dbReference>
<dbReference type="PROSITE" id="PS51669">
    <property type="entry name" value="4FE4S_MOW_BIS_MGD"/>
    <property type="match status" value="1"/>
</dbReference>
<dbReference type="PANTHER" id="PTHR43105:SF14">
    <property type="entry name" value="FORMATE DEHYDROGENASE H"/>
    <property type="match status" value="1"/>
</dbReference>
<dbReference type="GO" id="GO:0008863">
    <property type="term" value="F:formate dehydrogenase (NAD+) activity"/>
    <property type="evidence" value="ECO:0007669"/>
    <property type="project" value="InterPro"/>
</dbReference>
<dbReference type="Gene3D" id="3.40.228.10">
    <property type="entry name" value="Dimethylsulfoxide Reductase, domain 2"/>
    <property type="match status" value="1"/>
</dbReference>
<organism evidence="7 8">
    <name type="scientific">Palaeococcus pacificus DY20341</name>
    <dbReference type="NCBI Taxonomy" id="1343739"/>
    <lineage>
        <taxon>Archaea</taxon>
        <taxon>Methanobacteriati</taxon>
        <taxon>Methanobacteriota</taxon>
        <taxon>Thermococci</taxon>
        <taxon>Thermococcales</taxon>
        <taxon>Thermococcaceae</taxon>
        <taxon>Palaeococcus</taxon>
    </lineage>
</organism>
<dbReference type="CDD" id="cd02753">
    <property type="entry name" value="MopB_Formate-Dh-H"/>
    <property type="match status" value="1"/>
</dbReference>
<dbReference type="InterPro" id="IPR050123">
    <property type="entry name" value="Prok_molybdopt-oxidoreductase"/>
</dbReference>
<dbReference type="Gene3D" id="2.40.40.20">
    <property type="match status" value="1"/>
</dbReference>
<dbReference type="GO" id="GO:0015942">
    <property type="term" value="P:formate metabolic process"/>
    <property type="evidence" value="ECO:0007669"/>
    <property type="project" value="InterPro"/>
</dbReference>
<name>A0A075LSG3_9EURY</name>
<evidence type="ECO:0000313" key="7">
    <source>
        <dbReference type="EMBL" id="AIF69066.1"/>
    </source>
</evidence>
<evidence type="ECO:0000256" key="4">
    <source>
        <dbReference type="ARBA" id="ARBA00023004"/>
    </source>
</evidence>
<dbReference type="Gene3D" id="2.20.25.90">
    <property type="entry name" value="ADC-like domains"/>
    <property type="match status" value="1"/>
</dbReference>
<dbReference type="InterPro" id="IPR009010">
    <property type="entry name" value="Asp_de-COase-like_dom_sf"/>
</dbReference>
<dbReference type="Pfam" id="PF00384">
    <property type="entry name" value="Molybdopterin"/>
    <property type="match status" value="1"/>
</dbReference>
<evidence type="ECO:0000313" key="8">
    <source>
        <dbReference type="Proteomes" id="UP000027981"/>
    </source>
</evidence>
<dbReference type="EMBL" id="CP006019">
    <property type="protein sequence ID" value="AIF69066.1"/>
    <property type="molecule type" value="Genomic_DNA"/>
</dbReference>
<evidence type="ECO:0000256" key="1">
    <source>
        <dbReference type="ARBA" id="ARBA00022485"/>
    </source>
</evidence>
<dbReference type="InterPro" id="IPR006963">
    <property type="entry name" value="Mopterin_OxRdtase_4Fe-4S_dom"/>
</dbReference>
<dbReference type="CDD" id="cd00508">
    <property type="entry name" value="MopB_CT_Fdh-Nap-like"/>
    <property type="match status" value="1"/>
</dbReference>
<keyword evidence="1" id="KW-0004">4Fe-4S</keyword>
<dbReference type="Gene3D" id="3.40.50.740">
    <property type="match status" value="1"/>
</dbReference>
<dbReference type="InterPro" id="IPR041924">
    <property type="entry name" value="Formate_Dh-H_N"/>
</dbReference>
<dbReference type="GO" id="GO:0016020">
    <property type="term" value="C:membrane"/>
    <property type="evidence" value="ECO:0007669"/>
    <property type="project" value="TreeGrafter"/>
</dbReference>
<accession>A0A075LSG3</accession>
<evidence type="ECO:0000256" key="5">
    <source>
        <dbReference type="ARBA" id="ARBA00023014"/>
    </source>
</evidence>
<dbReference type="STRING" id="1343739.PAP_03230"/>
<dbReference type="SUPFAM" id="SSF50692">
    <property type="entry name" value="ADC-like"/>
    <property type="match status" value="1"/>
</dbReference>
<keyword evidence="8" id="KW-1185">Reference proteome</keyword>
<dbReference type="KEGG" id="ppac:PAP_03230"/>
<gene>
    <name evidence="7" type="ORF">PAP_03230</name>
</gene>
<keyword evidence="2" id="KW-0479">Metal-binding</keyword>
<protein>
    <submittedName>
        <fullName evidence="7">Formate dehydrogenase subunit alpha</fullName>
    </submittedName>
</protein>
<dbReference type="InterPro" id="IPR006656">
    <property type="entry name" value="Mopterin_OxRdtase"/>
</dbReference>
<dbReference type="FunFam" id="3.40.228.10:FF:000002">
    <property type="entry name" value="Formate dehydrogenase subunit alpha"/>
    <property type="match status" value="1"/>
</dbReference>
<feature type="domain" description="4Fe-4S Mo/W bis-MGD-type" evidence="6">
    <location>
        <begin position="2"/>
        <end position="57"/>
    </location>
</feature>
<keyword evidence="3" id="KW-0560">Oxidoreductase</keyword>
<dbReference type="SMR" id="A0A075LSG3"/>
<reference evidence="8" key="1">
    <citation type="submission" date="2013-06" db="EMBL/GenBank/DDBJ databases">
        <title>Complete Genome Sequence of Hyperthermophilic Palaeococcus pacificus DY20341T, Isolated from a Deep-Sea Hydrothermal Sediments.</title>
        <authorList>
            <person name="Zeng X."/>
            <person name="Shao Z."/>
        </authorList>
    </citation>
    <scope>NUCLEOTIDE SEQUENCE [LARGE SCALE GENOMIC DNA]</scope>
    <source>
        <strain evidence="8">DY20341</strain>
    </source>
</reference>
<dbReference type="Proteomes" id="UP000027981">
    <property type="component" value="Chromosome"/>
</dbReference>
<keyword evidence="4" id="KW-0408">Iron</keyword>
<dbReference type="GO" id="GO:0003954">
    <property type="term" value="F:NADH dehydrogenase activity"/>
    <property type="evidence" value="ECO:0007669"/>
    <property type="project" value="TreeGrafter"/>
</dbReference>
<sequence length="677" mass="75417">MEKLTIGLCPYCGMGCRFYIKTLNGEPVEVEIYEGGVNEGKLCPKGLTALDFLRHNDRLTKPLKRTENGFEEISWEQAIKEIAEKILEIRDKYGPDALGFFSSARCSNEENYLLQKIARILGTNNVDHCARLCHASTVAGLAQTVGAAAQSGSYDDIPKAKVLLIWGYNPAETHPVLMRYILRAKDNGAKIIVVDPRKTKTAWFADMHLPLRLGTDIALANAMMHVIIKERLYDKKFVFSRTKGFEKLIKVVEEYTPEYAEKITGIPAHLIREAAVTFATAGRGIIMWAMGLTQHITGTGNVKALADLGLICGYVGKEGTGLFPMRGQNNVQGACDMGALPNVLPGYQKVTDDEKRKRVAEIWGVEELPSEPGLTIPEIINKAHEGEIKALYIMGENPVVSDPNTKHVIEALKELELLVVQDIFLTETAKYAHYILPAAAYAEKEGSFTASERRVQWNFKAIEPPEEAKPDWEILTMLGKALGLKFDYESVEDVTREIALVAPQYRGITPERLKRDVEGIQWPCPSEDHPGTKRLHVESFATPDGKANIIPVEFKPPAELPDEEYPFMLTTFRVVGQYHTVTMSGRSKALTKRWGEAYAEINPKDAQKLGIESGDKIRIVTRRGSYECKAKITKRIGEGVIGVPWHWGANVLTNDVLDPEAKIPELKVSACRVEKVM</sequence>
<dbReference type="GO" id="GO:0022904">
    <property type="term" value="P:respiratory electron transport chain"/>
    <property type="evidence" value="ECO:0007669"/>
    <property type="project" value="TreeGrafter"/>
</dbReference>
<reference evidence="7 8" key="2">
    <citation type="journal article" date="2015" name="Genome Announc.">
        <title>Complete Genome Sequence of Hyperthermophilic Piezophilic Archaeon Palaeococcus pacificus DY20341T, Isolated from Deep-Sea Hydrothermal Sediments.</title>
        <authorList>
            <person name="Zeng X."/>
            <person name="Jebbar M."/>
            <person name="Shao Z."/>
        </authorList>
    </citation>
    <scope>NUCLEOTIDE SEQUENCE [LARGE SCALE GENOMIC DNA]</scope>
    <source>
        <strain evidence="7 8">DY20341</strain>
    </source>
</reference>
<dbReference type="AlphaFoldDB" id="A0A075LSG3"/>
<keyword evidence="5" id="KW-0411">Iron-sulfur</keyword>
<dbReference type="RefSeq" id="WP_048164663.1">
    <property type="nucleotide sequence ID" value="NZ_CP006019.1"/>
</dbReference>
<dbReference type="NCBIfam" id="TIGR01591">
    <property type="entry name" value="Fdh-alpha"/>
    <property type="match status" value="1"/>
</dbReference>
<dbReference type="GO" id="GO:0043546">
    <property type="term" value="F:molybdopterin cofactor binding"/>
    <property type="evidence" value="ECO:0007669"/>
    <property type="project" value="InterPro"/>
</dbReference>
<dbReference type="Pfam" id="PF04879">
    <property type="entry name" value="Molybdop_Fe4S4"/>
    <property type="match status" value="1"/>
</dbReference>
<dbReference type="InterPro" id="IPR006478">
    <property type="entry name" value="Formate_DH_asu"/>
</dbReference>
<dbReference type="GO" id="GO:0051539">
    <property type="term" value="F:4 iron, 4 sulfur cluster binding"/>
    <property type="evidence" value="ECO:0007669"/>
    <property type="project" value="UniProtKB-KW"/>
</dbReference>
<dbReference type="GeneID" id="24841774"/>
<evidence type="ECO:0000256" key="2">
    <source>
        <dbReference type="ARBA" id="ARBA00022723"/>
    </source>
</evidence>
<evidence type="ECO:0000259" key="6">
    <source>
        <dbReference type="PROSITE" id="PS51669"/>
    </source>
</evidence>
<dbReference type="SMART" id="SM00926">
    <property type="entry name" value="Molybdop_Fe4S4"/>
    <property type="match status" value="1"/>
</dbReference>
<dbReference type="SUPFAM" id="SSF53706">
    <property type="entry name" value="Formate dehydrogenase/DMSO reductase, domains 1-3"/>
    <property type="match status" value="1"/>
</dbReference>
<proteinExistence type="predicted"/>
<dbReference type="Pfam" id="PF01568">
    <property type="entry name" value="Molydop_binding"/>
    <property type="match status" value="1"/>
</dbReference>
<dbReference type="GO" id="GO:0046872">
    <property type="term" value="F:metal ion binding"/>
    <property type="evidence" value="ECO:0007669"/>
    <property type="project" value="UniProtKB-KW"/>
</dbReference>
<evidence type="ECO:0000256" key="3">
    <source>
        <dbReference type="ARBA" id="ARBA00023002"/>
    </source>
</evidence>